<dbReference type="EMBL" id="CM004482">
    <property type="protein sequence ID" value="OCT63419.1"/>
    <property type="molecule type" value="Genomic_DNA"/>
</dbReference>
<evidence type="ECO:0000313" key="1">
    <source>
        <dbReference type="EMBL" id="OCT63419.1"/>
    </source>
</evidence>
<dbReference type="AlphaFoldDB" id="A0A974BYN8"/>
<evidence type="ECO:0000313" key="2">
    <source>
        <dbReference type="Proteomes" id="UP000694892"/>
    </source>
</evidence>
<reference evidence="2" key="1">
    <citation type="journal article" date="2016" name="Nature">
        <title>Genome evolution in the allotetraploid frog Xenopus laevis.</title>
        <authorList>
            <person name="Session A.M."/>
            <person name="Uno Y."/>
            <person name="Kwon T."/>
            <person name="Chapman J.A."/>
            <person name="Toyoda A."/>
            <person name="Takahashi S."/>
            <person name="Fukui A."/>
            <person name="Hikosaka A."/>
            <person name="Suzuki A."/>
            <person name="Kondo M."/>
            <person name="van Heeringen S.J."/>
            <person name="Quigley I."/>
            <person name="Heinz S."/>
            <person name="Ogino H."/>
            <person name="Ochi H."/>
            <person name="Hellsten U."/>
            <person name="Lyons J.B."/>
            <person name="Simakov O."/>
            <person name="Putnam N."/>
            <person name="Stites J."/>
            <person name="Kuroki Y."/>
            <person name="Tanaka T."/>
            <person name="Michiue T."/>
            <person name="Watanabe M."/>
            <person name="Bogdanovic O."/>
            <person name="Lister R."/>
            <person name="Georgiou G."/>
            <person name="Paranjpe S.S."/>
            <person name="van Kruijsbergen I."/>
            <person name="Shu S."/>
            <person name="Carlson J."/>
            <person name="Kinoshita T."/>
            <person name="Ohta Y."/>
            <person name="Mawaribuchi S."/>
            <person name="Jenkins J."/>
            <person name="Grimwood J."/>
            <person name="Schmutz J."/>
            <person name="Mitros T."/>
            <person name="Mozaffari S.V."/>
            <person name="Suzuki Y."/>
            <person name="Haramoto Y."/>
            <person name="Yamamoto T.S."/>
            <person name="Takagi C."/>
            <person name="Heald R."/>
            <person name="Miller K."/>
            <person name="Haudenschild C."/>
            <person name="Kitzman J."/>
            <person name="Nakayama T."/>
            <person name="Izutsu Y."/>
            <person name="Robert J."/>
            <person name="Fortriede J."/>
            <person name="Burns K."/>
            <person name="Lotay V."/>
            <person name="Karimi K."/>
            <person name="Yasuoka Y."/>
            <person name="Dichmann D.S."/>
            <person name="Flajnik M.F."/>
            <person name="Houston D.W."/>
            <person name="Shendure J."/>
            <person name="DuPasquier L."/>
            <person name="Vize P.D."/>
            <person name="Zorn A.M."/>
            <person name="Ito M."/>
            <person name="Marcotte E.M."/>
            <person name="Wallingford J.B."/>
            <person name="Ito Y."/>
            <person name="Asashima M."/>
            <person name="Ueno N."/>
            <person name="Matsuda Y."/>
            <person name="Veenstra G.J."/>
            <person name="Fujiyama A."/>
            <person name="Harland R.M."/>
            <person name="Taira M."/>
            <person name="Rokhsar D.S."/>
        </authorList>
    </citation>
    <scope>NUCLEOTIDE SEQUENCE [LARGE SCALE GENOMIC DNA]</scope>
    <source>
        <strain evidence="2">J</strain>
    </source>
</reference>
<proteinExistence type="predicted"/>
<dbReference type="Proteomes" id="UP000694892">
    <property type="component" value="Chromosome 9_10L"/>
</dbReference>
<protein>
    <submittedName>
        <fullName evidence="1">Uncharacterized protein</fullName>
    </submittedName>
</protein>
<accession>A0A974BYN8</accession>
<name>A0A974BYN8_XENLA</name>
<gene>
    <name evidence="1" type="ORF">XELAEV_18044515mg</name>
</gene>
<sequence length="70" mass="8467">MWGCRDFFHNSLYNFYRFKKEYLQVYIPTEKGHTGLLPAYRLQVHYAVPDVGEKSKNKRSLEVQRVNHVY</sequence>
<organism evidence="1 2">
    <name type="scientific">Xenopus laevis</name>
    <name type="common">African clawed frog</name>
    <dbReference type="NCBI Taxonomy" id="8355"/>
    <lineage>
        <taxon>Eukaryota</taxon>
        <taxon>Metazoa</taxon>
        <taxon>Chordata</taxon>
        <taxon>Craniata</taxon>
        <taxon>Vertebrata</taxon>
        <taxon>Euteleostomi</taxon>
        <taxon>Amphibia</taxon>
        <taxon>Batrachia</taxon>
        <taxon>Anura</taxon>
        <taxon>Pipoidea</taxon>
        <taxon>Pipidae</taxon>
        <taxon>Xenopodinae</taxon>
        <taxon>Xenopus</taxon>
        <taxon>Xenopus</taxon>
    </lineage>
</organism>